<dbReference type="OrthoDB" id="10058001at2759"/>
<keyword evidence="4" id="KW-1185">Reference proteome</keyword>
<feature type="compositionally biased region" description="Low complexity" evidence="1">
    <location>
        <begin position="51"/>
        <end position="61"/>
    </location>
</feature>
<dbReference type="GO" id="GO:0016324">
    <property type="term" value="C:apical plasma membrane"/>
    <property type="evidence" value="ECO:0007669"/>
    <property type="project" value="TreeGrafter"/>
</dbReference>
<protein>
    <recommendedName>
        <fullName evidence="2">PDZ domain-containing protein</fullName>
    </recommendedName>
</protein>
<dbReference type="SUPFAM" id="SSF50156">
    <property type="entry name" value="PDZ domain-like"/>
    <property type="match status" value="1"/>
</dbReference>
<dbReference type="GO" id="GO:0007163">
    <property type="term" value="P:establishment or maintenance of cell polarity"/>
    <property type="evidence" value="ECO:0007669"/>
    <property type="project" value="TreeGrafter"/>
</dbReference>
<dbReference type="PROSITE" id="PS50106">
    <property type="entry name" value="PDZ"/>
    <property type="match status" value="1"/>
</dbReference>
<evidence type="ECO:0000259" key="2">
    <source>
        <dbReference type="PROSITE" id="PS50106"/>
    </source>
</evidence>
<feature type="compositionally biased region" description="Polar residues" evidence="1">
    <location>
        <begin position="1055"/>
        <end position="1064"/>
    </location>
</feature>
<feature type="compositionally biased region" description="Basic and acidic residues" evidence="1">
    <location>
        <begin position="18"/>
        <end position="36"/>
    </location>
</feature>
<evidence type="ECO:0000313" key="3">
    <source>
        <dbReference type="EMBL" id="KAI1891916.1"/>
    </source>
</evidence>
<evidence type="ECO:0000313" key="4">
    <source>
        <dbReference type="Proteomes" id="UP000829720"/>
    </source>
</evidence>
<dbReference type="Pfam" id="PF00595">
    <property type="entry name" value="PDZ"/>
    <property type="match status" value="1"/>
</dbReference>
<dbReference type="GO" id="GO:0005938">
    <property type="term" value="C:cell cortex"/>
    <property type="evidence" value="ECO:0007669"/>
    <property type="project" value="TreeGrafter"/>
</dbReference>
<feature type="compositionally biased region" description="Pro residues" evidence="1">
    <location>
        <begin position="206"/>
        <end position="216"/>
    </location>
</feature>
<dbReference type="PANTHER" id="PTHR14102">
    <property type="entry name" value="PAR-6-RELATED"/>
    <property type="match status" value="1"/>
</dbReference>
<dbReference type="GO" id="GO:0007098">
    <property type="term" value="P:centrosome cycle"/>
    <property type="evidence" value="ECO:0007669"/>
    <property type="project" value="TreeGrafter"/>
</dbReference>
<feature type="domain" description="PDZ" evidence="2">
    <location>
        <begin position="1096"/>
        <end position="1166"/>
    </location>
</feature>
<dbReference type="Pfam" id="PF15737">
    <property type="entry name" value="DUF4685"/>
    <property type="match status" value="1"/>
</dbReference>
<feature type="region of interest" description="Disordered" evidence="1">
    <location>
        <begin position="800"/>
        <end position="825"/>
    </location>
</feature>
<feature type="region of interest" description="Disordered" evidence="1">
    <location>
        <begin position="513"/>
        <end position="566"/>
    </location>
</feature>
<feature type="region of interest" description="Disordered" evidence="1">
    <location>
        <begin position="1028"/>
        <end position="1071"/>
    </location>
</feature>
<dbReference type="InterPro" id="IPR036034">
    <property type="entry name" value="PDZ_sf"/>
</dbReference>
<dbReference type="PANTHER" id="PTHR14102:SF12">
    <property type="entry name" value="CDNA SEQUENCE BC034090"/>
    <property type="match status" value="1"/>
</dbReference>
<dbReference type="GO" id="GO:0060341">
    <property type="term" value="P:regulation of cellular localization"/>
    <property type="evidence" value="ECO:0007669"/>
    <property type="project" value="TreeGrafter"/>
</dbReference>
<organism evidence="3 4">
    <name type="scientific">Albula goreensis</name>
    <dbReference type="NCBI Taxonomy" id="1534307"/>
    <lineage>
        <taxon>Eukaryota</taxon>
        <taxon>Metazoa</taxon>
        <taxon>Chordata</taxon>
        <taxon>Craniata</taxon>
        <taxon>Vertebrata</taxon>
        <taxon>Euteleostomi</taxon>
        <taxon>Actinopterygii</taxon>
        <taxon>Neopterygii</taxon>
        <taxon>Teleostei</taxon>
        <taxon>Albuliformes</taxon>
        <taxon>Albulidae</taxon>
        <taxon>Albula</taxon>
    </lineage>
</organism>
<accession>A0A8T3D6H3</accession>
<feature type="compositionally biased region" description="Basic and acidic residues" evidence="1">
    <location>
        <begin position="537"/>
        <end position="546"/>
    </location>
</feature>
<dbReference type="InterPro" id="IPR001478">
    <property type="entry name" value="PDZ"/>
</dbReference>
<dbReference type="InterPro" id="IPR051741">
    <property type="entry name" value="PAR6_homolog"/>
</dbReference>
<dbReference type="FunFam" id="2.30.42.10:FF:000215">
    <property type="entry name" value="uncharacterized protein KIAA1614 homolog"/>
    <property type="match status" value="1"/>
</dbReference>
<sequence>MEEASVADGADPLTSILERSEPQLGRKPEAGDEQRQRGPGGEPSPCPSPSTPSSCSPSSPCAQLLPPLQHSPPGSAVSALQSKVKALSERRAAGRERDDRSPAVQVLGSGSGPPQAMKRVSPCVFGSAATGKWQSSSSDEEVEPHSCAHPYLSTYPVPGDLEAQGEAARGDGCEAGSMMGLGSLSRELGEGASLENLSDVSSGLPEEPPSSKPWAPPKGFWKATRPETLLLNGDTLLAGDRPSGGLTVGTAAQIKAWMVGGQGVRRELQRSDSLESNLLRCGQTDSGPVAPLGGLWRADSWESVCSSGSSLSLAERVEMNRGLLKQMLSKPTIDSRHRTEEAPECKGRGLMTVNDSDWDSGISLQDSEHSQRAFVFSDDLPLSPRHEQAKRLLERARMKARSYPLKADHTILPVQKDNPEPPSRASVPLRKAPLAGKEGVAAASGNLSDSSSGDSVCGPRRRHGQSPTRVRFEDESEKDAEVRYLERLRQRRRAGERAQGLLVSKPNLSSYVNGKKEGDITGTGEVGGRGPEGNPLGDKKTRRNQERGAAVNGGNHNKAAAQETGSRKCNSCGNFLEGTSAAHFSPHSNCQGSQTASADQDTQGKLMPCWVAPVPPNRTVRTEKIKETYIGEVTATVRESGLAYCSSVNDVGNGGTAERAATLGKLKRKSRKGDGRQEVGPSPYARTTVGSSCHGSMLPLETSAGRLRHGGAELSTPHGPAALPPNPYVPNQSASPATDGALAPPLVESSSHLLLKDTPPNPLPIKSALKSGSKNRPSGQRVVKLMPSPEYRLIHLDTPEDQCGLEPGLQPGAAPEQPGDPEGLHQSQCLEEKLSAVLSYGEDSPSLIKPCPPGLSTSASPAPCLKPSSLKYTQATAVEAWDPAMEEPGVSQYHQANGELCHDPGSACSAPAPRCITDGRIRGPMRAEHLREDSPDPTHAPDTIKRVAFEDSDLKEGKPKLSLRRFFSAIGLNSLGKHSKGRSSSMEQLSFSPKHNSASPSPTHRHYGQLKKAPSLQSLRMGSPFAQLRKASSVQSLQAPKKKGDRSSAYIPGEQPSSPAQSRGLQRALSVEDVGSPSAVRSVGRVAQAFPDGTLLLELRRPPNGPFGFLISRGKGRPDSGVYVEEMGDRSTQKLYAGLLGVGDEILEVNGEKVAGLSLDQVTRLMTQDCTASIRVLRHRRAQR</sequence>
<feature type="region of interest" description="Disordered" evidence="1">
    <location>
        <begin position="1"/>
        <end position="119"/>
    </location>
</feature>
<dbReference type="SMART" id="SM00228">
    <property type="entry name" value="PDZ"/>
    <property type="match status" value="1"/>
</dbReference>
<proteinExistence type="predicted"/>
<evidence type="ECO:0000256" key="1">
    <source>
        <dbReference type="SAM" id="MobiDB-lite"/>
    </source>
</evidence>
<dbReference type="Proteomes" id="UP000829720">
    <property type="component" value="Unassembled WGS sequence"/>
</dbReference>
<dbReference type="AlphaFoldDB" id="A0A8T3D6H3"/>
<feature type="compositionally biased region" description="Low complexity" evidence="1">
    <location>
        <begin position="441"/>
        <end position="455"/>
    </location>
</feature>
<dbReference type="EMBL" id="JAERUA010000013">
    <property type="protein sequence ID" value="KAI1891916.1"/>
    <property type="molecule type" value="Genomic_DNA"/>
</dbReference>
<feature type="region of interest" description="Disordered" evidence="1">
    <location>
        <begin position="407"/>
        <end position="479"/>
    </location>
</feature>
<feature type="region of interest" description="Disordered" evidence="1">
    <location>
        <begin position="974"/>
        <end position="1009"/>
    </location>
</feature>
<feature type="region of interest" description="Disordered" evidence="1">
    <location>
        <begin position="663"/>
        <end position="781"/>
    </location>
</feature>
<comment type="caution">
    <text evidence="3">The sequence shown here is derived from an EMBL/GenBank/DDBJ whole genome shotgun (WGS) entry which is preliminary data.</text>
</comment>
<dbReference type="InterPro" id="IPR032756">
    <property type="entry name" value="DUF4685"/>
</dbReference>
<dbReference type="GO" id="GO:0005634">
    <property type="term" value="C:nucleus"/>
    <property type="evidence" value="ECO:0007669"/>
    <property type="project" value="TreeGrafter"/>
</dbReference>
<dbReference type="Gene3D" id="2.30.42.10">
    <property type="match status" value="1"/>
</dbReference>
<feature type="compositionally biased region" description="Polar residues" evidence="1">
    <location>
        <begin position="982"/>
        <end position="1002"/>
    </location>
</feature>
<feature type="compositionally biased region" description="Basic and acidic residues" evidence="1">
    <location>
        <begin position="86"/>
        <end position="101"/>
    </location>
</feature>
<feature type="region of interest" description="Disordered" evidence="1">
    <location>
        <begin position="196"/>
        <end position="218"/>
    </location>
</feature>
<name>A0A8T3D6H3_9TELE</name>
<gene>
    <name evidence="3" type="ORF">AGOR_G00148640</name>
</gene>
<reference evidence="3" key="1">
    <citation type="submission" date="2021-01" db="EMBL/GenBank/DDBJ databases">
        <authorList>
            <person name="Zahm M."/>
            <person name="Roques C."/>
            <person name="Cabau C."/>
            <person name="Klopp C."/>
            <person name="Donnadieu C."/>
            <person name="Jouanno E."/>
            <person name="Lampietro C."/>
            <person name="Louis A."/>
            <person name="Herpin A."/>
            <person name="Echchiki A."/>
            <person name="Berthelot C."/>
            <person name="Parey E."/>
            <person name="Roest-Crollius H."/>
            <person name="Braasch I."/>
            <person name="Postlethwait J."/>
            <person name="Bobe J."/>
            <person name="Montfort J."/>
            <person name="Bouchez O."/>
            <person name="Begum T."/>
            <person name="Mejri S."/>
            <person name="Adams A."/>
            <person name="Chen W.-J."/>
            <person name="Guiguen Y."/>
        </authorList>
    </citation>
    <scope>NUCLEOTIDE SEQUENCE</scope>
    <source>
        <tissue evidence="3">Blood</tissue>
    </source>
</reference>